<keyword evidence="1 2" id="KW-0443">Lipid metabolism</keyword>
<dbReference type="SUPFAM" id="SSF52151">
    <property type="entry name" value="FabD/lysophospholipase-like"/>
    <property type="match status" value="1"/>
</dbReference>
<dbReference type="Proteomes" id="UP000199169">
    <property type="component" value="Unassembled WGS sequence"/>
</dbReference>
<feature type="short sequence motif" description="DGA/G" evidence="2">
    <location>
        <begin position="309"/>
        <end position="311"/>
    </location>
</feature>
<organism evidence="5 6">
    <name type="scientific">Candidatus Accumulibacter aalborgensis</name>
    <dbReference type="NCBI Taxonomy" id="1860102"/>
    <lineage>
        <taxon>Bacteria</taxon>
        <taxon>Pseudomonadati</taxon>
        <taxon>Pseudomonadota</taxon>
        <taxon>Betaproteobacteria</taxon>
        <taxon>Candidatus Accumulibacter</taxon>
    </lineage>
</organism>
<proteinExistence type="predicted"/>
<accession>A0A1A8XXR1</accession>
<dbReference type="STRING" id="1860102.ACCAA_700040"/>
<dbReference type="InterPro" id="IPR016035">
    <property type="entry name" value="Acyl_Trfase/lysoPLipase"/>
</dbReference>
<feature type="active site" description="Proton acceptor" evidence="2">
    <location>
        <position position="309"/>
    </location>
</feature>
<feature type="domain" description="PNPLA" evidence="4">
    <location>
        <begin position="79"/>
        <end position="322"/>
    </location>
</feature>
<dbReference type="GO" id="GO:0016787">
    <property type="term" value="F:hydrolase activity"/>
    <property type="evidence" value="ECO:0007669"/>
    <property type="project" value="UniProtKB-UniRule"/>
</dbReference>
<keyword evidence="6" id="KW-1185">Reference proteome</keyword>
<keyword evidence="2" id="KW-0442">Lipid degradation</keyword>
<protein>
    <submittedName>
        <fullName evidence="5">Putative esterase of the alpha-beta hydrolase superfamily</fullName>
    </submittedName>
</protein>
<keyword evidence="3" id="KW-0812">Transmembrane</keyword>
<sequence length="491" mass="53357">MHPGRASPNKREVNALNTARPAILYRFLRAAALAVALPALIVGCAVQPYNAQLGNNAPDKAYTFANRLPRNSPKLFVVLTFSGGGTRAAAFALGVLEKLAATEILVDGQPRRLLDEVDVITAVSGGSFTAAYFGLFGEQVFTEFPERFLYRNVTRDMIFSLLSPGQLARIAASNFSRTDAVAEYFDRTLFERRTFADLSSSGNTPYIILNAADLNTGATFSFTQMQFDYLCSDLSNYSVARAVIASAAVPFLFSPVVLRNYPGPCAGRNPPWVTQALAERNPADRRFHAATALNSYSDAKAVPNVWLIDGGIVDNLGVRGSIMSEVNHYGRVLEMAGAFSPDALSRVEHVLVIASNTQTVSGRDWLTSEDGPGLVDTTKALADATTNLLNAETSLLAQQSFDMWSAYVNAGRCPTCPKVTVDFAVLSFDRIADPTERHEFQTTETSLHLAREKVDALRALPSRLLDASPEFAAFLRRVQSVPAADQLPRTK</sequence>
<name>A0A1A8XXR1_9PROT</name>
<keyword evidence="3" id="KW-1133">Transmembrane helix</keyword>
<feature type="active site" description="Nucleophile" evidence="2">
    <location>
        <position position="124"/>
    </location>
</feature>
<dbReference type="GO" id="GO:0016042">
    <property type="term" value="P:lipid catabolic process"/>
    <property type="evidence" value="ECO:0007669"/>
    <property type="project" value="UniProtKB-UniRule"/>
</dbReference>
<evidence type="ECO:0000256" key="3">
    <source>
        <dbReference type="SAM" id="Phobius"/>
    </source>
</evidence>
<evidence type="ECO:0000256" key="2">
    <source>
        <dbReference type="PROSITE-ProRule" id="PRU01161"/>
    </source>
</evidence>
<feature type="transmembrane region" description="Helical" evidence="3">
    <location>
        <begin position="27"/>
        <end position="49"/>
    </location>
</feature>
<dbReference type="PROSITE" id="PS51635">
    <property type="entry name" value="PNPLA"/>
    <property type="match status" value="1"/>
</dbReference>
<dbReference type="AlphaFoldDB" id="A0A1A8XXR1"/>
<evidence type="ECO:0000313" key="5">
    <source>
        <dbReference type="EMBL" id="SBT09432.1"/>
    </source>
</evidence>
<dbReference type="Pfam" id="PF01734">
    <property type="entry name" value="Patatin"/>
    <property type="match status" value="1"/>
</dbReference>
<dbReference type="Gene3D" id="3.40.1090.10">
    <property type="entry name" value="Cytosolic phospholipase A2 catalytic domain"/>
    <property type="match status" value="2"/>
</dbReference>
<dbReference type="InterPro" id="IPR002641">
    <property type="entry name" value="PNPLA_dom"/>
</dbReference>
<keyword evidence="3" id="KW-0472">Membrane</keyword>
<evidence type="ECO:0000313" key="6">
    <source>
        <dbReference type="Proteomes" id="UP000199169"/>
    </source>
</evidence>
<evidence type="ECO:0000256" key="1">
    <source>
        <dbReference type="ARBA" id="ARBA00023098"/>
    </source>
</evidence>
<gene>
    <name evidence="5" type="ORF">ACCAA_700040</name>
</gene>
<evidence type="ECO:0000259" key="4">
    <source>
        <dbReference type="PROSITE" id="PS51635"/>
    </source>
</evidence>
<dbReference type="EMBL" id="FLQX01000150">
    <property type="protein sequence ID" value="SBT09432.1"/>
    <property type="molecule type" value="Genomic_DNA"/>
</dbReference>
<comment type="caution">
    <text evidence="2">Lacks conserved residue(s) required for the propagation of feature annotation.</text>
</comment>
<keyword evidence="2 5" id="KW-0378">Hydrolase</keyword>
<reference evidence="6" key="1">
    <citation type="submission" date="2016-06" db="EMBL/GenBank/DDBJ databases">
        <authorList>
            <person name="McIlroy S.J."/>
            <person name="Karst S.M."/>
            <person name="Albertsen M."/>
        </authorList>
    </citation>
    <scope>NUCLEOTIDE SEQUENCE [LARGE SCALE GENOMIC DNA]</scope>
</reference>